<organism evidence="3 4">
    <name type="scientific">Corynebacterium aquatimens</name>
    <dbReference type="NCBI Taxonomy" id="1190508"/>
    <lineage>
        <taxon>Bacteria</taxon>
        <taxon>Bacillati</taxon>
        <taxon>Actinomycetota</taxon>
        <taxon>Actinomycetes</taxon>
        <taxon>Mycobacteriales</taxon>
        <taxon>Corynebacteriaceae</taxon>
        <taxon>Corynebacterium</taxon>
    </lineage>
</organism>
<evidence type="ECO:0000313" key="4">
    <source>
        <dbReference type="Proteomes" id="UP000658613"/>
    </source>
</evidence>
<feature type="compositionally biased region" description="Low complexity" evidence="1">
    <location>
        <begin position="116"/>
        <end position="127"/>
    </location>
</feature>
<feature type="transmembrane region" description="Helical" evidence="2">
    <location>
        <begin position="33"/>
        <end position="54"/>
    </location>
</feature>
<proteinExistence type="predicted"/>
<dbReference type="EMBL" id="JADOUE010000001">
    <property type="protein sequence ID" value="MBG6122230.1"/>
    <property type="molecule type" value="Genomic_DNA"/>
</dbReference>
<sequence>MTTPQESADLDPESRDQPAVEPGAKKKRVKIKAWHVLFLIVVVIITLLLAYWQWTRFTSGTGSLQNLGYAMQWPAFGAFAVFAYRQAVKMENQRIDAENASMEELYAADAAKYGDPSASAASVPPASGGKRDEPMTKISEDFLPSRPTMNVDEFNARFAPRRGHHESD</sequence>
<keyword evidence="2" id="KW-0472">Membrane</keyword>
<evidence type="ECO:0000313" key="3">
    <source>
        <dbReference type="EMBL" id="MBG6122230.1"/>
    </source>
</evidence>
<reference evidence="3" key="1">
    <citation type="submission" date="2020-11" db="EMBL/GenBank/DDBJ databases">
        <title>Sequencing the genomes of 1000 actinobacteria strains.</title>
        <authorList>
            <person name="Klenk H.-P."/>
        </authorList>
    </citation>
    <scope>NUCLEOTIDE SEQUENCE</scope>
    <source>
        <strain evidence="3">DSM 45632</strain>
    </source>
</reference>
<keyword evidence="2" id="KW-0812">Transmembrane</keyword>
<comment type="caution">
    <text evidence="3">The sequence shown here is derived from an EMBL/GenBank/DDBJ whole genome shotgun (WGS) entry which is preliminary data.</text>
</comment>
<evidence type="ECO:0000256" key="1">
    <source>
        <dbReference type="SAM" id="MobiDB-lite"/>
    </source>
</evidence>
<keyword evidence="3" id="KW-0238">DNA-binding</keyword>
<accession>A0A931E281</accession>
<feature type="region of interest" description="Disordered" evidence="1">
    <location>
        <begin position="115"/>
        <end position="149"/>
    </location>
</feature>
<keyword evidence="2" id="KW-1133">Transmembrane helix</keyword>
<dbReference type="AlphaFoldDB" id="A0A931E281"/>
<evidence type="ECO:0000256" key="2">
    <source>
        <dbReference type="SAM" id="Phobius"/>
    </source>
</evidence>
<keyword evidence="4" id="KW-1185">Reference proteome</keyword>
<dbReference type="GO" id="GO:0003677">
    <property type="term" value="F:DNA binding"/>
    <property type="evidence" value="ECO:0007669"/>
    <property type="project" value="UniProtKB-KW"/>
</dbReference>
<dbReference type="Proteomes" id="UP000658613">
    <property type="component" value="Unassembled WGS sequence"/>
</dbReference>
<dbReference type="RefSeq" id="WP_290178619.1">
    <property type="nucleotide sequence ID" value="NZ_CP046980.1"/>
</dbReference>
<gene>
    <name evidence="3" type="ORF">IW254_001199</name>
</gene>
<feature type="transmembrane region" description="Helical" evidence="2">
    <location>
        <begin position="66"/>
        <end position="84"/>
    </location>
</feature>
<feature type="region of interest" description="Disordered" evidence="1">
    <location>
        <begin position="1"/>
        <end position="22"/>
    </location>
</feature>
<name>A0A931E281_9CORY</name>
<feature type="compositionally biased region" description="Basic and acidic residues" evidence="1">
    <location>
        <begin position="129"/>
        <end position="140"/>
    </location>
</feature>
<protein>
    <submittedName>
        <fullName evidence="3">DNA-binding transcriptional regulator of glucitol operon</fullName>
    </submittedName>
</protein>